<dbReference type="KEGG" id="sinb:SIDU_06485"/>
<dbReference type="InterPro" id="IPR034294">
    <property type="entry name" value="Aquaporin_transptr"/>
</dbReference>
<name>A0A1L5BN36_SPHIB</name>
<accession>A0A1L5BN36</accession>
<dbReference type="RefSeq" id="WP_007689061.1">
    <property type="nucleotide sequence ID" value="NZ_CP013070.1"/>
</dbReference>
<evidence type="ECO:0000256" key="4">
    <source>
        <dbReference type="ARBA" id="ARBA00022989"/>
    </source>
</evidence>
<gene>
    <name evidence="8" type="ORF">SIDU_06485</name>
</gene>
<keyword evidence="6" id="KW-0813">Transport</keyword>
<dbReference type="PANTHER" id="PTHR19139:SF199">
    <property type="entry name" value="MIP17260P"/>
    <property type="match status" value="1"/>
</dbReference>
<dbReference type="SUPFAM" id="SSF81338">
    <property type="entry name" value="Aquaporin-like"/>
    <property type="match status" value="1"/>
</dbReference>
<dbReference type="GO" id="GO:0015250">
    <property type="term" value="F:water channel activity"/>
    <property type="evidence" value="ECO:0007669"/>
    <property type="project" value="TreeGrafter"/>
</dbReference>
<evidence type="ECO:0000256" key="5">
    <source>
        <dbReference type="ARBA" id="ARBA00023136"/>
    </source>
</evidence>
<reference evidence="8 9" key="1">
    <citation type="journal article" date="2012" name="J. Bacteriol.">
        <title>Genome sequence of Sphingobium indicum B90A, a hexachlorocyclohexane-degrading bacterium.</title>
        <authorList>
            <person name="Anand S."/>
            <person name="Sangwan N."/>
            <person name="Lata P."/>
            <person name="Kaur J."/>
            <person name="Dua A."/>
            <person name="Singh A.K."/>
            <person name="Verma M."/>
            <person name="Kaur J."/>
            <person name="Khurana J.P."/>
            <person name="Khurana P."/>
            <person name="Mathur S."/>
            <person name="Lal R."/>
        </authorList>
    </citation>
    <scope>NUCLEOTIDE SEQUENCE [LARGE SCALE GENOMIC DNA]</scope>
    <source>
        <strain evidence="9">DSM 16412 / CCM 7286 / MTCC 6364 / B90A</strain>
    </source>
</reference>
<dbReference type="GO" id="GO:0005886">
    <property type="term" value="C:plasma membrane"/>
    <property type="evidence" value="ECO:0007669"/>
    <property type="project" value="TreeGrafter"/>
</dbReference>
<dbReference type="InterPro" id="IPR000425">
    <property type="entry name" value="MIP"/>
</dbReference>
<organism evidence="8 9">
    <name type="scientific">Sphingobium indicum (strain DSM 16412 / CCM 7286 / MTCC 6364 / B90A)</name>
    <dbReference type="NCBI Taxonomy" id="861109"/>
    <lineage>
        <taxon>Bacteria</taxon>
        <taxon>Pseudomonadati</taxon>
        <taxon>Pseudomonadota</taxon>
        <taxon>Alphaproteobacteria</taxon>
        <taxon>Sphingomonadales</taxon>
        <taxon>Sphingomonadaceae</taxon>
        <taxon>Sphingobium</taxon>
    </lineage>
</organism>
<proteinExistence type="inferred from homology"/>
<evidence type="ECO:0000256" key="6">
    <source>
        <dbReference type="RuleBase" id="RU000477"/>
    </source>
</evidence>
<evidence type="ECO:0000256" key="7">
    <source>
        <dbReference type="SAM" id="Phobius"/>
    </source>
</evidence>
<evidence type="ECO:0000313" key="8">
    <source>
        <dbReference type="EMBL" id="APL94182.1"/>
    </source>
</evidence>
<feature type="transmembrane region" description="Helical" evidence="7">
    <location>
        <begin position="154"/>
        <end position="174"/>
    </location>
</feature>
<sequence length="227" mass="23133">MNHRAVLAEALGSLLLFATVIGSGIMAERIAGGNIAIALLGNTLATGAILFVLITMLGPVSGAHMNPAVTFVMCMRGHIRIHAALAYAAAQLAGGIMGVWLAHLMFDVPLLQLSAKLRGGGGQWAGEAIATFGLVLTIIGTVRMRPESVPISVALYIVAAYWFTSSTSFANPAITLARSLSDSFAGIAPSCVPAFVAAQMGGAITAHIVSGLVFPAAPQNAALADGP</sequence>
<dbReference type="PRINTS" id="PR00783">
    <property type="entry name" value="MINTRINSICP"/>
</dbReference>
<keyword evidence="3 6" id="KW-0812">Transmembrane</keyword>
<feature type="transmembrane region" description="Helical" evidence="7">
    <location>
        <begin position="81"/>
        <end position="102"/>
    </location>
</feature>
<protein>
    <submittedName>
        <fullName evidence="8">MIP family channel protein</fullName>
    </submittedName>
</protein>
<feature type="transmembrane region" description="Helical" evidence="7">
    <location>
        <begin position="37"/>
        <end position="60"/>
    </location>
</feature>
<dbReference type="InterPro" id="IPR023271">
    <property type="entry name" value="Aquaporin-like"/>
</dbReference>
<feature type="transmembrane region" description="Helical" evidence="7">
    <location>
        <begin position="122"/>
        <end position="142"/>
    </location>
</feature>
<dbReference type="PANTHER" id="PTHR19139">
    <property type="entry name" value="AQUAPORIN TRANSPORTER"/>
    <property type="match status" value="1"/>
</dbReference>
<dbReference type="Proteomes" id="UP000004550">
    <property type="component" value="Chromosome"/>
</dbReference>
<evidence type="ECO:0000256" key="2">
    <source>
        <dbReference type="ARBA" id="ARBA00006175"/>
    </source>
</evidence>
<comment type="subcellular location">
    <subcellularLocation>
        <location evidence="1">Membrane</location>
        <topology evidence="1">Multi-pass membrane protein</topology>
    </subcellularLocation>
</comment>
<dbReference type="Pfam" id="PF00230">
    <property type="entry name" value="MIP"/>
    <property type="match status" value="1"/>
</dbReference>
<dbReference type="Gene3D" id="1.20.1080.10">
    <property type="entry name" value="Glycerol uptake facilitator protein"/>
    <property type="match status" value="2"/>
</dbReference>
<comment type="similarity">
    <text evidence="2 6">Belongs to the MIP/aquaporin (TC 1.A.8) family.</text>
</comment>
<evidence type="ECO:0000256" key="3">
    <source>
        <dbReference type="ARBA" id="ARBA00022692"/>
    </source>
</evidence>
<evidence type="ECO:0000256" key="1">
    <source>
        <dbReference type="ARBA" id="ARBA00004141"/>
    </source>
</evidence>
<evidence type="ECO:0000313" key="9">
    <source>
        <dbReference type="Proteomes" id="UP000004550"/>
    </source>
</evidence>
<dbReference type="EMBL" id="CP013070">
    <property type="protein sequence ID" value="APL94182.1"/>
    <property type="molecule type" value="Genomic_DNA"/>
</dbReference>
<keyword evidence="4 7" id="KW-1133">Transmembrane helix</keyword>
<dbReference type="AlphaFoldDB" id="A0A1L5BN36"/>
<keyword evidence="5 7" id="KW-0472">Membrane</keyword>